<name>A0A4R1NHJ7_9GAMM</name>
<sequence>MASFPCKPRYVLLAILAHGLLLWAVAGQRSSPPRLLTPALQPVMEISLAPEPAAPAPPIPAPPIKVPPSVLARDIPEAPPPVKEPAPLTAEPKAPPVTEPEPPSPVQQVAQPKPVEVAKSAAKPIKRLHKPAPQKTAPASPAPPAPVKESATAAASHVPDQTPRAPAVTQPVFDAAYLNNPPPDYPRLARRAHQQGTVMLNVLVTVGGGAGEVNIAQSSGSDALDDAARQAVKRWRFIPAKRGGEPVAGWVRVPVVFRLDG</sequence>
<evidence type="ECO:0000313" key="12">
    <source>
        <dbReference type="EMBL" id="TCL05301.1"/>
    </source>
</evidence>
<dbReference type="InterPro" id="IPR051045">
    <property type="entry name" value="TonB-dependent_transducer"/>
</dbReference>
<evidence type="ECO:0000256" key="1">
    <source>
        <dbReference type="ARBA" id="ARBA00004383"/>
    </source>
</evidence>
<evidence type="ECO:0000256" key="10">
    <source>
        <dbReference type="SAM" id="MobiDB-lite"/>
    </source>
</evidence>
<dbReference type="AlphaFoldDB" id="A0A4R1NHJ7"/>
<dbReference type="RefSeq" id="WP_165934189.1">
    <property type="nucleotide sequence ID" value="NZ_SJOI01000001.1"/>
</dbReference>
<protein>
    <submittedName>
        <fullName evidence="12">Outer membrane transport energization protein TonB</fullName>
    </submittedName>
</protein>
<dbReference type="InterPro" id="IPR037682">
    <property type="entry name" value="TonB_C"/>
</dbReference>
<gene>
    <name evidence="12" type="ORF">EZJ58_3475</name>
</gene>
<evidence type="ECO:0000313" key="13">
    <source>
        <dbReference type="Proteomes" id="UP000294555"/>
    </source>
</evidence>
<feature type="compositionally biased region" description="Pro residues" evidence="10">
    <location>
        <begin position="93"/>
        <end position="105"/>
    </location>
</feature>
<dbReference type="PANTHER" id="PTHR33446">
    <property type="entry name" value="PROTEIN TONB-RELATED"/>
    <property type="match status" value="1"/>
</dbReference>
<dbReference type="InterPro" id="IPR006260">
    <property type="entry name" value="TonB/TolA_C"/>
</dbReference>
<evidence type="ECO:0000256" key="5">
    <source>
        <dbReference type="ARBA" id="ARBA00022519"/>
    </source>
</evidence>
<comment type="subcellular location">
    <subcellularLocation>
        <location evidence="1">Cell inner membrane</location>
        <topology evidence="1">Single-pass membrane protein</topology>
        <orientation evidence="1">Periplasmic side</orientation>
    </subcellularLocation>
</comment>
<dbReference type="Gene3D" id="3.30.1150.10">
    <property type="match status" value="1"/>
</dbReference>
<evidence type="ECO:0000256" key="8">
    <source>
        <dbReference type="ARBA" id="ARBA00022989"/>
    </source>
</evidence>
<dbReference type="PROSITE" id="PS52015">
    <property type="entry name" value="TONB_CTD"/>
    <property type="match status" value="1"/>
</dbReference>
<evidence type="ECO:0000256" key="4">
    <source>
        <dbReference type="ARBA" id="ARBA00022475"/>
    </source>
</evidence>
<reference evidence="12 13" key="1">
    <citation type="submission" date="2019-02" db="EMBL/GenBank/DDBJ databases">
        <title>Investigation of anaerobic lignin degradation for improved lignocellulosic biofuels.</title>
        <authorList>
            <person name="Deangelis K."/>
        </authorList>
    </citation>
    <scope>NUCLEOTIDE SEQUENCE [LARGE SCALE GENOMIC DNA]</scope>
    <source>
        <strain evidence="12 13">159R</strain>
    </source>
</reference>
<dbReference type="Pfam" id="PF03544">
    <property type="entry name" value="TonB_C"/>
    <property type="match status" value="1"/>
</dbReference>
<keyword evidence="5" id="KW-0997">Cell inner membrane</keyword>
<keyword evidence="9" id="KW-0472">Membrane</keyword>
<comment type="similarity">
    <text evidence="2">Belongs to the TonB family.</text>
</comment>
<evidence type="ECO:0000256" key="6">
    <source>
        <dbReference type="ARBA" id="ARBA00022692"/>
    </source>
</evidence>
<feature type="compositionally biased region" description="Low complexity" evidence="10">
    <location>
        <begin position="106"/>
        <end position="118"/>
    </location>
</feature>
<organism evidence="12 13">
    <name type="scientific">Sodalis ligni</name>
    <dbReference type="NCBI Taxonomy" id="2697027"/>
    <lineage>
        <taxon>Bacteria</taxon>
        <taxon>Pseudomonadati</taxon>
        <taxon>Pseudomonadota</taxon>
        <taxon>Gammaproteobacteria</taxon>
        <taxon>Enterobacterales</taxon>
        <taxon>Bruguierivoracaceae</taxon>
        <taxon>Sodalis</taxon>
    </lineage>
</organism>
<proteinExistence type="inferred from homology"/>
<keyword evidence="13" id="KW-1185">Reference proteome</keyword>
<comment type="caution">
    <text evidence="12">The sequence shown here is derived from an EMBL/GenBank/DDBJ whole genome shotgun (WGS) entry which is preliminary data.</text>
</comment>
<keyword evidence="3" id="KW-0813">Transport</keyword>
<feature type="region of interest" description="Disordered" evidence="10">
    <location>
        <begin position="70"/>
        <end position="165"/>
    </location>
</feature>
<keyword evidence="6" id="KW-0812">Transmembrane</keyword>
<dbReference type="Proteomes" id="UP000294555">
    <property type="component" value="Unassembled WGS sequence"/>
</dbReference>
<dbReference type="GO" id="GO:0055085">
    <property type="term" value="P:transmembrane transport"/>
    <property type="evidence" value="ECO:0007669"/>
    <property type="project" value="InterPro"/>
</dbReference>
<dbReference type="GO" id="GO:0031992">
    <property type="term" value="F:energy transducer activity"/>
    <property type="evidence" value="ECO:0007669"/>
    <property type="project" value="TreeGrafter"/>
</dbReference>
<feature type="domain" description="TonB C-terminal" evidence="11">
    <location>
        <begin position="170"/>
        <end position="261"/>
    </location>
</feature>
<accession>A0A4R1NHJ7</accession>
<dbReference type="EMBL" id="SJOI01000001">
    <property type="protein sequence ID" value="TCL05301.1"/>
    <property type="molecule type" value="Genomic_DNA"/>
</dbReference>
<evidence type="ECO:0000256" key="9">
    <source>
        <dbReference type="ARBA" id="ARBA00023136"/>
    </source>
</evidence>
<evidence type="ECO:0000256" key="7">
    <source>
        <dbReference type="ARBA" id="ARBA00022927"/>
    </source>
</evidence>
<dbReference type="SUPFAM" id="SSF74653">
    <property type="entry name" value="TolA/TonB C-terminal domain"/>
    <property type="match status" value="1"/>
</dbReference>
<evidence type="ECO:0000259" key="11">
    <source>
        <dbReference type="PROSITE" id="PS52015"/>
    </source>
</evidence>
<evidence type="ECO:0000256" key="3">
    <source>
        <dbReference type="ARBA" id="ARBA00022448"/>
    </source>
</evidence>
<evidence type="ECO:0000256" key="2">
    <source>
        <dbReference type="ARBA" id="ARBA00006555"/>
    </source>
</evidence>
<keyword evidence="7" id="KW-0653">Protein transport</keyword>
<keyword evidence="4" id="KW-1003">Cell membrane</keyword>
<dbReference type="GO" id="GO:0015031">
    <property type="term" value="P:protein transport"/>
    <property type="evidence" value="ECO:0007669"/>
    <property type="project" value="UniProtKB-KW"/>
</dbReference>
<dbReference type="NCBIfam" id="TIGR01352">
    <property type="entry name" value="tonB_Cterm"/>
    <property type="match status" value="1"/>
</dbReference>
<dbReference type="GO" id="GO:0098797">
    <property type="term" value="C:plasma membrane protein complex"/>
    <property type="evidence" value="ECO:0007669"/>
    <property type="project" value="TreeGrafter"/>
</dbReference>
<keyword evidence="8" id="KW-1133">Transmembrane helix</keyword>
<dbReference type="PANTHER" id="PTHR33446:SF2">
    <property type="entry name" value="PROTEIN TONB"/>
    <property type="match status" value="1"/>
</dbReference>